<keyword evidence="2" id="KW-1185">Reference proteome</keyword>
<accession>A0A445DHF8</accession>
<evidence type="ECO:0000313" key="2">
    <source>
        <dbReference type="Proteomes" id="UP000289738"/>
    </source>
</evidence>
<dbReference type="EMBL" id="SDMP01000004">
    <property type="protein sequence ID" value="RYR62609.1"/>
    <property type="molecule type" value="Genomic_DNA"/>
</dbReference>
<name>A0A445DHF8_ARAHY</name>
<sequence length="134" mass="15656">MIKKKTCNTLKMMQTTVVNPIFNDAAKFGHVRLELGMEFTTRCKGSKTFNDDHTCERTFKNRCATRSWVTDILVKKARNLPTFRHCEVFNYFKAKIGIQFSRTTITRALGNARKIVRLMKLQNMLNSKIIQRSY</sequence>
<proteinExistence type="predicted"/>
<dbReference type="AlphaFoldDB" id="A0A445DHF8"/>
<reference evidence="1 2" key="1">
    <citation type="submission" date="2019-01" db="EMBL/GenBank/DDBJ databases">
        <title>Sequencing of cultivated peanut Arachis hypogaea provides insights into genome evolution and oil improvement.</title>
        <authorList>
            <person name="Chen X."/>
        </authorList>
    </citation>
    <scope>NUCLEOTIDE SEQUENCE [LARGE SCALE GENOMIC DNA]</scope>
    <source>
        <strain evidence="2">cv. Fuhuasheng</strain>
        <tissue evidence="1">Leaves</tissue>
    </source>
</reference>
<protein>
    <recommendedName>
        <fullName evidence="3">Transposase MuDR plant domain-containing protein</fullName>
    </recommendedName>
</protein>
<comment type="caution">
    <text evidence="1">The sequence shown here is derived from an EMBL/GenBank/DDBJ whole genome shotgun (WGS) entry which is preliminary data.</text>
</comment>
<organism evidence="1 2">
    <name type="scientific">Arachis hypogaea</name>
    <name type="common">Peanut</name>
    <dbReference type="NCBI Taxonomy" id="3818"/>
    <lineage>
        <taxon>Eukaryota</taxon>
        <taxon>Viridiplantae</taxon>
        <taxon>Streptophyta</taxon>
        <taxon>Embryophyta</taxon>
        <taxon>Tracheophyta</taxon>
        <taxon>Spermatophyta</taxon>
        <taxon>Magnoliopsida</taxon>
        <taxon>eudicotyledons</taxon>
        <taxon>Gunneridae</taxon>
        <taxon>Pentapetalae</taxon>
        <taxon>rosids</taxon>
        <taxon>fabids</taxon>
        <taxon>Fabales</taxon>
        <taxon>Fabaceae</taxon>
        <taxon>Papilionoideae</taxon>
        <taxon>50 kb inversion clade</taxon>
        <taxon>dalbergioids sensu lato</taxon>
        <taxon>Dalbergieae</taxon>
        <taxon>Pterocarpus clade</taxon>
        <taxon>Arachis</taxon>
    </lineage>
</organism>
<gene>
    <name evidence="1" type="ORF">Ahy_A04g020320</name>
</gene>
<evidence type="ECO:0008006" key="3">
    <source>
        <dbReference type="Google" id="ProtNLM"/>
    </source>
</evidence>
<evidence type="ECO:0000313" key="1">
    <source>
        <dbReference type="EMBL" id="RYR62609.1"/>
    </source>
</evidence>
<dbReference type="Proteomes" id="UP000289738">
    <property type="component" value="Chromosome A04"/>
</dbReference>